<name>A0A943D7T6_9FIRM</name>
<comment type="caution">
    <text evidence="1">The sequence shown here is derived from an EMBL/GenBank/DDBJ whole genome shotgun (WGS) entry which is preliminary data.</text>
</comment>
<reference evidence="1" key="1">
    <citation type="submission" date="2021-02" db="EMBL/GenBank/DDBJ databases">
        <title>Infant gut strain persistence is associated with maternal origin, phylogeny, and functional potential including surface adhesion and iron acquisition.</title>
        <authorList>
            <person name="Lou Y.C."/>
        </authorList>
    </citation>
    <scope>NUCLEOTIDE SEQUENCE</scope>
    <source>
        <strain evidence="1">L3_101_000M1_dasL3_101_000M1_concoct_87</strain>
    </source>
</reference>
<dbReference type="Proteomes" id="UP000759273">
    <property type="component" value="Unassembled WGS sequence"/>
</dbReference>
<evidence type="ECO:0000313" key="1">
    <source>
        <dbReference type="EMBL" id="MBS5331720.1"/>
    </source>
</evidence>
<sequence length="76" mass="8662">MNYRLKNTNGKVTFLLRTGKDLVKNQMAIASAQYIIDHGKLLKSDVSGYPINIDNKWYFEGEVSKRTAPRKAEGEE</sequence>
<protein>
    <submittedName>
        <fullName evidence="1">Uncharacterized protein</fullName>
    </submittedName>
</protein>
<dbReference type="EMBL" id="JAGZGG010000006">
    <property type="protein sequence ID" value="MBS5331720.1"/>
    <property type="molecule type" value="Genomic_DNA"/>
</dbReference>
<gene>
    <name evidence="1" type="ORF">KHY36_04220</name>
</gene>
<accession>A0A943D7T6</accession>
<evidence type="ECO:0000313" key="2">
    <source>
        <dbReference type="Proteomes" id="UP000759273"/>
    </source>
</evidence>
<organism evidence="1 2">
    <name type="scientific">Subdoligranulum variabile</name>
    <dbReference type="NCBI Taxonomy" id="214851"/>
    <lineage>
        <taxon>Bacteria</taxon>
        <taxon>Bacillati</taxon>
        <taxon>Bacillota</taxon>
        <taxon>Clostridia</taxon>
        <taxon>Eubacteriales</taxon>
        <taxon>Oscillospiraceae</taxon>
        <taxon>Subdoligranulum</taxon>
    </lineage>
</organism>
<dbReference type="AlphaFoldDB" id="A0A943D7T6"/>
<proteinExistence type="predicted"/>